<dbReference type="EMBL" id="JBHMEY010000042">
    <property type="protein sequence ID" value="MFB9097254.1"/>
    <property type="molecule type" value="Genomic_DNA"/>
</dbReference>
<dbReference type="SUPFAM" id="SSF52949">
    <property type="entry name" value="Macro domain-like"/>
    <property type="match status" value="1"/>
</dbReference>
<dbReference type="Pfam" id="PF01661">
    <property type="entry name" value="Macro"/>
    <property type="match status" value="1"/>
</dbReference>
<dbReference type="Proteomes" id="UP001589607">
    <property type="component" value="Unassembled WGS sequence"/>
</dbReference>
<proteinExistence type="predicted"/>
<dbReference type="PROSITE" id="PS51154">
    <property type="entry name" value="MACRO"/>
    <property type="match status" value="1"/>
</dbReference>
<dbReference type="Gene3D" id="3.40.220.10">
    <property type="entry name" value="Leucine Aminopeptidase, subunit E, domain 1"/>
    <property type="match status" value="1"/>
</dbReference>
<protein>
    <submittedName>
        <fullName evidence="2">Macro domain-containing protein</fullName>
    </submittedName>
</protein>
<comment type="caution">
    <text evidence="2">The sequence shown here is derived from an EMBL/GenBank/DDBJ whole genome shotgun (WGS) entry which is preliminary data.</text>
</comment>
<dbReference type="RefSeq" id="WP_236457827.1">
    <property type="nucleotide sequence ID" value="NZ_CBCSGE010000005.1"/>
</dbReference>
<sequence>MLQVKLVYREEELGTAWKEDFKECPNVTIIGQDILEVECDAIVSPANSFGFMDGGLDLHLSEKLGWHLQEELQAQIAQLDERELLIGKSITLATGNEKIPFLISAPTMRVPMSFNIATSVNAYLAMKAILIACKNNEAIKTVAIPGLATGCGRMPFHIASNQMFLAYDEIINGNYKDYQTFGDTQKFQYRLNENGLIWDY</sequence>
<accession>A0ABV5GPD7</accession>
<keyword evidence="3" id="KW-1185">Reference proteome</keyword>
<feature type="domain" description="Macro" evidence="1">
    <location>
        <begin position="14"/>
        <end position="200"/>
    </location>
</feature>
<name>A0ABV5GPD7_9FLAO</name>
<evidence type="ECO:0000313" key="3">
    <source>
        <dbReference type="Proteomes" id="UP001589607"/>
    </source>
</evidence>
<dbReference type="SMART" id="SM00506">
    <property type="entry name" value="A1pp"/>
    <property type="match status" value="1"/>
</dbReference>
<evidence type="ECO:0000313" key="2">
    <source>
        <dbReference type="EMBL" id="MFB9097254.1"/>
    </source>
</evidence>
<gene>
    <name evidence="2" type="ORF">ACFFVF_12060</name>
</gene>
<evidence type="ECO:0000259" key="1">
    <source>
        <dbReference type="PROSITE" id="PS51154"/>
    </source>
</evidence>
<dbReference type="InterPro" id="IPR043472">
    <property type="entry name" value="Macro_dom-like"/>
</dbReference>
<dbReference type="InterPro" id="IPR002589">
    <property type="entry name" value="Macro_dom"/>
</dbReference>
<reference evidence="2 3" key="1">
    <citation type="submission" date="2024-09" db="EMBL/GenBank/DDBJ databases">
        <authorList>
            <person name="Sun Q."/>
            <person name="Mori K."/>
        </authorList>
    </citation>
    <scope>NUCLEOTIDE SEQUENCE [LARGE SCALE GENOMIC DNA]</scope>
    <source>
        <strain evidence="2 3">CECT 7955</strain>
    </source>
</reference>
<organism evidence="2 3">
    <name type="scientific">Flavobacterium jumunjinense</name>
    <dbReference type="NCBI Taxonomy" id="998845"/>
    <lineage>
        <taxon>Bacteria</taxon>
        <taxon>Pseudomonadati</taxon>
        <taxon>Bacteroidota</taxon>
        <taxon>Flavobacteriia</taxon>
        <taxon>Flavobacteriales</taxon>
        <taxon>Flavobacteriaceae</taxon>
        <taxon>Flavobacterium</taxon>
    </lineage>
</organism>